<feature type="domain" description="BP28 C-terminal" evidence="9">
    <location>
        <begin position="1838"/>
        <end position="1992"/>
    </location>
</feature>
<feature type="coiled-coil region" evidence="8">
    <location>
        <begin position="1616"/>
        <end position="1643"/>
    </location>
</feature>
<gene>
    <name evidence="10" type="ORF">V1264_023164</name>
</gene>
<dbReference type="SUPFAM" id="SSF48371">
    <property type="entry name" value="ARM repeat"/>
    <property type="match status" value="3"/>
</dbReference>
<keyword evidence="8" id="KW-0175">Coiled coil</keyword>
<dbReference type="GO" id="GO:0000462">
    <property type="term" value="P:maturation of SSU-rRNA from tricistronic rRNA transcript (SSU-rRNA, 5.8S rRNA, LSU-rRNA)"/>
    <property type="evidence" value="ECO:0007669"/>
    <property type="project" value="TreeGrafter"/>
</dbReference>
<evidence type="ECO:0000256" key="5">
    <source>
        <dbReference type="ARBA" id="ARBA00023242"/>
    </source>
</evidence>
<protein>
    <recommendedName>
        <fullName evidence="7">HEAT repeat-containing protein 1</fullName>
    </recommendedName>
</protein>
<evidence type="ECO:0000313" key="11">
    <source>
        <dbReference type="Proteomes" id="UP001374579"/>
    </source>
</evidence>
<evidence type="ECO:0000256" key="4">
    <source>
        <dbReference type="ARBA" id="ARBA00022552"/>
    </source>
</evidence>
<dbReference type="GO" id="GO:0030515">
    <property type="term" value="F:snoRNA binding"/>
    <property type="evidence" value="ECO:0007669"/>
    <property type="project" value="TreeGrafter"/>
</dbReference>
<comment type="subcellular location">
    <subcellularLocation>
        <location evidence="1 7">Nucleus</location>
        <location evidence="1 7">Nucleolus</location>
    </subcellularLocation>
</comment>
<dbReference type="EMBL" id="JBAMIC010000011">
    <property type="protein sequence ID" value="KAK7100173.1"/>
    <property type="molecule type" value="Genomic_DNA"/>
</dbReference>
<dbReference type="Pfam" id="PF23243">
    <property type="entry name" value="HEAT_HEATR1"/>
    <property type="match status" value="1"/>
</dbReference>
<evidence type="ECO:0000256" key="7">
    <source>
        <dbReference type="RuleBase" id="RU367065"/>
    </source>
</evidence>
<dbReference type="GO" id="GO:0045943">
    <property type="term" value="P:positive regulation of transcription by RNA polymerase I"/>
    <property type="evidence" value="ECO:0007669"/>
    <property type="project" value="TreeGrafter"/>
</dbReference>
<keyword evidence="3 7" id="KW-0690">Ribosome biogenesis</keyword>
<dbReference type="GO" id="GO:0034455">
    <property type="term" value="C:t-UTP complex"/>
    <property type="evidence" value="ECO:0007669"/>
    <property type="project" value="TreeGrafter"/>
</dbReference>
<dbReference type="Pfam" id="PF08146">
    <property type="entry name" value="BP28CT"/>
    <property type="match status" value="1"/>
</dbReference>
<evidence type="ECO:0000313" key="10">
    <source>
        <dbReference type="EMBL" id="KAK7100173.1"/>
    </source>
</evidence>
<dbReference type="InterPro" id="IPR011989">
    <property type="entry name" value="ARM-like"/>
</dbReference>
<keyword evidence="6 7" id="KW-0687">Ribonucleoprotein</keyword>
<dbReference type="GO" id="GO:0032040">
    <property type="term" value="C:small-subunit processome"/>
    <property type="evidence" value="ECO:0007669"/>
    <property type="project" value="TreeGrafter"/>
</dbReference>
<comment type="caution">
    <text evidence="10">The sequence shown here is derived from an EMBL/GenBank/DDBJ whole genome shotgun (WGS) entry which is preliminary data.</text>
</comment>
<dbReference type="GO" id="GO:0030686">
    <property type="term" value="C:90S preribosome"/>
    <property type="evidence" value="ECO:0007669"/>
    <property type="project" value="TreeGrafter"/>
</dbReference>
<organism evidence="10 11">
    <name type="scientific">Littorina saxatilis</name>
    <dbReference type="NCBI Taxonomy" id="31220"/>
    <lineage>
        <taxon>Eukaryota</taxon>
        <taxon>Metazoa</taxon>
        <taxon>Spiralia</taxon>
        <taxon>Lophotrochozoa</taxon>
        <taxon>Mollusca</taxon>
        <taxon>Gastropoda</taxon>
        <taxon>Caenogastropoda</taxon>
        <taxon>Littorinimorpha</taxon>
        <taxon>Littorinoidea</taxon>
        <taxon>Littorinidae</taxon>
        <taxon>Littorina</taxon>
    </lineage>
</organism>
<evidence type="ECO:0000256" key="2">
    <source>
        <dbReference type="ARBA" id="ARBA00010559"/>
    </source>
</evidence>
<dbReference type="Pfam" id="PF12397">
    <property type="entry name" value="U3snoRNP10"/>
    <property type="match status" value="1"/>
</dbReference>
<dbReference type="InterPro" id="IPR040191">
    <property type="entry name" value="UTP10"/>
</dbReference>
<dbReference type="InterPro" id="IPR016024">
    <property type="entry name" value="ARM-type_fold"/>
</dbReference>
<keyword evidence="11" id="KW-1185">Reference proteome</keyword>
<dbReference type="InterPro" id="IPR056473">
    <property type="entry name" value="HEAT_Utp10/HEAT1"/>
</dbReference>
<name>A0AAN9G931_9CAEN</name>
<evidence type="ECO:0000256" key="6">
    <source>
        <dbReference type="ARBA" id="ARBA00023274"/>
    </source>
</evidence>
<comment type="function">
    <text evidence="7">Involved in nucleolar processing of pre-18S ribosomal RNA.</text>
</comment>
<keyword evidence="4 7" id="KW-0698">rRNA processing</keyword>
<evidence type="ECO:0000256" key="8">
    <source>
        <dbReference type="SAM" id="Coils"/>
    </source>
</evidence>
<dbReference type="Proteomes" id="UP001374579">
    <property type="component" value="Unassembled WGS sequence"/>
</dbReference>
<dbReference type="Gene3D" id="1.25.10.10">
    <property type="entry name" value="Leucine-rich Repeat Variant"/>
    <property type="match status" value="3"/>
</dbReference>
<proteinExistence type="inferred from homology"/>
<dbReference type="InterPro" id="IPR022125">
    <property type="entry name" value="U3snoRNP10_N"/>
</dbReference>
<dbReference type="PANTHER" id="PTHR13457">
    <property type="entry name" value="BAP28"/>
    <property type="match status" value="1"/>
</dbReference>
<evidence type="ECO:0000256" key="3">
    <source>
        <dbReference type="ARBA" id="ARBA00022517"/>
    </source>
</evidence>
<sequence>MTSLAQQLKQLAIPQTQALLGDDTRKASFLYDPQKAASIDRETFFCIGTNGLEELCALDEGFEEYEPVLFSESSLTFERSIQTREVIEKLDQNIEAFLMRLSPFLQLSSTHKALEWLVQRYRIHLNNVDSLVQCFLPYHETDLFPRMLQLIDLMAHKNHKWAWLLPLQKNGVHLTRQTLVNQCRTNPAFLAIITDLVPAFVRVFDVDSKNRAERLRVVMNFYALTLIAVVDSGPVTERILSAILPVLSRGLKSDVLDYKAASYGILGKVLQKSTLKTSLVETLMNAVCKNLTSQLAKEGLCIVLLMFQTQDISKLPKKSFKYISRLPTLSSLLATLSATFQSCGLVSAILRRLIPAAVKQTALDVISSSSSSYSSEDESESSRVFLMSLVHSIMTGVTMDTETITLAARLLLENFVQHCGNDAVDQKEAVMQVKKVVRVFETRYPESLDSAVDSVMSSAENEKDKQVIKQFLNLSVSSVHHRLAPNSHATLALCLHHPHSSVRVNAVTYLMDNLNTMDDKESVKETFLARLQDESSAVIQVLLKDPQKLHSVFEKEEELITALLVKLKSIDTSVKKLELASQLLKVLTQGTVTPSIEAVVLSHLLCSPRSQVLHLVGDLLSSPAAADSPLLSYLMRAWHPKVLKLLKKGEDKITEADVSSLNTALIDTLASSMASLDPHTTIEKLEQEMGAVSVMRQKCLAYLLCEVSVRVTDKTKDQGVSSKLKLQFTRMMKDFAFEKNLFTFCQPKSSSNKANSLDMMSQLYKGRGLPATWWMGLLARWIASLVVPAPLKEMEFWHDVELGSVTGMLLQAVVMVTDLLLQLVSNERMVDKAKTQLTKLEEVFASPELYLRYLCVLWSSESTSHLGVTPALRDHALQLTRTHLTAMGKEDVTAVVQSPAPVLPCLLVMCGSESDSVRRWALKMMSILTEKCSNTTALYKPVLDLVTHYRQEITSDAAYLVTALSGLKSKSGKRKGKQSEALSALLTVIESSSTPCFVSSALLQALSSIDTMDTLTPLLPLLARLLEKDSMTQCQMEVMHHLLTRFTAVVAPEMTPDSLPLQLLTAAAKNNVKVEDVPSTQEMAISQIKKEFFAALPSLESQRIVAESLLDVLQATTHTNIATLIRKIFKHASLPADLLSVELAPILESAASSVREVKRMRSRQDAEEKSTFDSPAWVRATVLLEIMQTKKKIPDGCKLVPVCFQILAKVLEVENAGEAEYLKQLILGVIHNLCHKHSPDSEPIQGKHLNLEAIVQCIRTSHNPHTHQQALLVLSVAAQIAPEQLLHSMMSVFTFMGANILRQDDSYSFQVITRILETVFPALVMACSKDKSHSVTDMVTMILRVFVDAYPHIPEHRKLMVFSTLLKVIGVEDYLWRLLLVFVEGVAVRSKTAATAAVTEAAESAIDQEGKSKAIDQVHMDFLITLVLEFSPLACLQMAQKAIQYLAQLPDEKSDSKPKAQRQSRSALDASKEECEIFSLARHNTKQLHKFKHATVLTLWQLLSNRNFIAVISNKLGEETMGSFSELLETLLSYIGQVSLAVEHFAGSPHVEYWKGLLNKCNNLLDSLVSLLPQDKFLGAVSSLLDSPVLTVQRKAMELLASRLKHLKDTGSKQQMSVLLGMVNKLQKSVQQLQQQNSTHCEEVANNGKMALYTLMLLCRVLGAQHHVTFLQVLQQVCEVMRAEGMSNDIIATALLCASEIMGCVRAHAIVHLPRIMPVILQQLQVTDTMENDMLSSCVMSLHKVMDALPHFLSPYLQDILTQVCHLQTVMIEAPASEQRDPVLRSLKHTSKSMAALTPRLFLPTVSACYTALLETERQESVTSLLNVLGQHVSGMSREDLNANHHQLLAFFLTALDFRVTQRKEVSSTTIDQIEGAVIDTILAMVLKMAEGSFRPMLLKIFEWATNQGADRHRVLTFYRLADCLAGKLRGLFLLFAAHIIKHAAQLLDLLNTSATEEPYLKKDRKGRKTSKLLNGLIGCVQKVCLYDTQNFINKDRFTMLMQPLLDQIENLVGGDKLYRQRITEYVVPAIADFAAATRNDSLWKTLNYQLMLKTRHTNMEVRLSALHALKEMHKKLGEDYLNLLPETIPFLSELMEDDCEEVENLTQEVIAEMEKTFGEPLQSYFN</sequence>
<comment type="similarity">
    <text evidence="2 7">Belongs to the HEATR1/UTP10 family.</text>
</comment>
<reference evidence="10 11" key="1">
    <citation type="submission" date="2024-02" db="EMBL/GenBank/DDBJ databases">
        <title>Chromosome-scale genome assembly of the rough periwinkle Littorina saxatilis.</title>
        <authorList>
            <person name="De Jode A."/>
            <person name="Faria R."/>
            <person name="Formenti G."/>
            <person name="Sims Y."/>
            <person name="Smith T.P."/>
            <person name="Tracey A."/>
            <person name="Wood J.M.D."/>
            <person name="Zagrodzka Z.B."/>
            <person name="Johannesson K."/>
            <person name="Butlin R.K."/>
            <person name="Leder E.H."/>
        </authorList>
    </citation>
    <scope>NUCLEOTIDE SEQUENCE [LARGE SCALE GENOMIC DNA]</scope>
    <source>
        <strain evidence="10">Snail1</strain>
        <tissue evidence="10">Muscle</tissue>
    </source>
</reference>
<accession>A0AAN9G931</accession>
<keyword evidence="5 7" id="KW-0539">Nucleus</keyword>
<dbReference type="InterPro" id="IPR012954">
    <property type="entry name" value="BP28_C_dom"/>
</dbReference>
<dbReference type="SMART" id="SM01036">
    <property type="entry name" value="BP28CT"/>
    <property type="match status" value="1"/>
</dbReference>
<evidence type="ECO:0000259" key="9">
    <source>
        <dbReference type="SMART" id="SM01036"/>
    </source>
</evidence>
<dbReference type="PANTHER" id="PTHR13457:SF1">
    <property type="entry name" value="HEAT REPEAT-CONTAINING PROTEIN 1"/>
    <property type="match status" value="1"/>
</dbReference>
<evidence type="ECO:0000256" key="1">
    <source>
        <dbReference type="ARBA" id="ARBA00004604"/>
    </source>
</evidence>